<dbReference type="SMART" id="SM00421">
    <property type="entry name" value="HTH_LUXR"/>
    <property type="match status" value="1"/>
</dbReference>
<evidence type="ECO:0000259" key="3">
    <source>
        <dbReference type="PROSITE" id="PS50043"/>
    </source>
</evidence>
<comment type="caution">
    <text evidence="4">The sequence shown here is derived from an EMBL/GenBank/DDBJ whole genome shotgun (WGS) entry which is preliminary data.</text>
</comment>
<dbReference type="Gene3D" id="3.40.50.300">
    <property type="entry name" value="P-loop containing nucleotide triphosphate hydrolases"/>
    <property type="match status" value="1"/>
</dbReference>
<dbReference type="EMBL" id="JAAXKY010000115">
    <property type="protein sequence ID" value="NMH80795.1"/>
    <property type="molecule type" value="Genomic_DNA"/>
</dbReference>
<dbReference type="CDD" id="cd06170">
    <property type="entry name" value="LuxR_C_like"/>
    <property type="match status" value="1"/>
</dbReference>
<proteinExistence type="predicted"/>
<dbReference type="Gene3D" id="1.10.10.10">
    <property type="entry name" value="Winged helix-like DNA-binding domain superfamily/Winged helix DNA-binding domain"/>
    <property type="match status" value="1"/>
</dbReference>
<feature type="domain" description="HTH luxR-type" evidence="3">
    <location>
        <begin position="858"/>
        <end position="923"/>
    </location>
</feature>
<dbReference type="Pfam" id="PF13191">
    <property type="entry name" value="AAA_16"/>
    <property type="match status" value="1"/>
</dbReference>
<keyword evidence="2" id="KW-0067">ATP-binding</keyword>
<dbReference type="PROSITE" id="PS00622">
    <property type="entry name" value="HTH_LUXR_1"/>
    <property type="match status" value="1"/>
</dbReference>
<evidence type="ECO:0000313" key="4">
    <source>
        <dbReference type="EMBL" id="NMH80795.1"/>
    </source>
</evidence>
<dbReference type="SMART" id="SM00382">
    <property type="entry name" value="AAA"/>
    <property type="match status" value="1"/>
</dbReference>
<dbReference type="PRINTS" id="PR00038">
    <property type="entry name" value="HTHLUXR"/>
</dbReference>
<dbReference type="RefSeq" id="WP_169398845.1">
    <property type="nucleotide sequence ID" value="NZ_BAAAJH010000029.1"/>
</dbReference>
<dbReference type="PANTHER" id="PTHR16305">
    <property type="entry name" value="TESTICULAR SOLUBLE ADENYLYL CYCLASE"/>
    <property type="match status" value="1"/>
</dbReference>
<dbReference type="InterPro" id="IPR041664">
    <property type="entry name" value="AAA_16"/>
</dbReference>
<evidence type="ECO:0000256" key="1">
    <source>
        <dbReference type="ARBA" id="ARBA00022741"/>
    </source>
</evidence>
<organism evidence="4 5">
    <name type="scientific">Pseudonocardia xinjiangensis</name>
    <dbReference type="NCBI Taxonomy" id="75289"/>
    <lineage>
        <taxon>Bacteria</taxon>
        <taxon>Bacillati</taxon>
        <taxon>Actinomycetota</taxon>
        <taxon>Actinomycetes</taxon>
        <taxon>Pseudonocardiales</taxon>
        <taxon>Pseudonocardiaceae</taxon>
        <taxon>Pseudonocardia</taxon>
    </lineage>
</organism>
<dbReference type="InterPro" id="IPR036388">
    <property type="entry name" value="WH-like_DNA-bd_sf"/>
</dbReference>
<dbReference type="SUPFAM" id="SSF52540">
    <property type="entry name" value="P-loop containing nucleoside triphosphate hydrolases"/>
    <property type="match status" value="1"/>
</dbReference>
<dbReference type="InterPro" id="IPR016032">
    <property type="entry name" value="Sig_transdc_resp-reg_C-effctor"/>
</dbReference>
<dbReference type="SUPFAM" id="SSF46894">
    <property type="entry name" value="C-terminal effector domain of the bipartite response regulators"/>
    <property type="match status" value="1"/>
</dbReference>
<keyword evidence="5" id="KW-1185">Reference proteome</keyword>
<evidence type="ECO:0000313" key="5">
    <source>
        <dbReference type="Proteomes" id="UP001296706"/>
    </source>
</evidence>
<accession>A0ABX1RNX6</accession>
<protein>
    <submittedName>
        <fullName evidence="4">AAA family ATPase</fullName>
    </submittedName>
</protein>
<evidence type="ECO:0000256" key="2">
    <source>
        <dbReference type="ARBA" id="ARBA00022840"/>
    </source>
</evidence>
<name>A0ABX1RNX6_9PSEU</name>
<dbReference type="InterPro" id="IPR003593">
    <property type="entry name" value="AAA+_ATPase"/>
</dbReference>
<sequence length="928" mass="98387">MSDATGRRDGPGAGLVGRDAELDVIRSFLSTVEVDGGALLLLGEPGLGKTTLLDSAAEMATAAGMRVLRAAGVQFEADVSFAGLHQALLPLLDRLDGLAPPHRAALSVAMGSGEGPSPQRPVVVEATLALLRQVARADPVVVILDDLQWVDRVSASVLGSVARRAEGTRVGFLAAVRPDAGGFFELGGLPGYELEPLAEEAAADLMARRFPGLEERVRHRVLSEAQGNPLALLELPTALSRHRHPAVSALPAFLPLSRRLQTLFGSRVADLPARPREALLLAALDGTGDLGILRVAVRAHVGDDELSEVNRSRLLLVDEEAGRVSFRHPLIRSAVVELSSDEERRRAHRTLADTLTGHPDRQAWHLAQATVEPDEEVAASLEQVAHRVLRRGDGAGAVTALTRSADLSPIPADRARRLAEAAFVGADLRGESGNASRWLLDARQADPDAGNSLHAASAAAFLLTIGESDVDTAHRVLVGAIETGSHHYDARDPALIAALHTLVLLSWHGGRPELWRPLHAALDRLTPGVPEILAVQSRTAADPTRVDACVLATLDALIAGLAEESDPVTIARVGMAAISPDRLSGCRDALWRVVRVGREGGFSRRYAGSLSMMCFDYFAAGEWDQVDELAEEGLEVCTGPEAEFFEWCFLYSRAMLAAARGDADMARKLAVEVTRAAPRGVRTAQMFAEQVRLLAALGSGDIEDAYAHATAVSPAGTLPSHVPNALWVAMDLVESAVRTGRHDAATAHAAALQDAGLAAISPRLAMLTAASAAVVADGDGATALFEQALAVPGSGRWPFEKARVALLYGENRRRARATVEAQALLTSAANTFERLGAQPWAARANRELRASGYGVRQADIGGSTLTSQERAIADLAASGLSNKQIAERLYLSHRTVGAHLYRIYPKLGISSRAALRDALDAANDSPED</sequence>
<reference evidence="4 5" key="1">
    <citation type="submission" date="2020-04" db="EMBL/GenBank/DDBJ databases">
        <authorList>
            <person name="Klaysubun C."/>
            <person name="Duangmal K."/>
            <person name="Lipun K."/>
        </authorList>
    </citation>
    <scope>NUCLEOTIDE SEQUENCE [LARGE SCALE GENOMIC DNA]</scope>
    <source>
        <strain evidence="4 5">JCM 11839</strain>
    </source>
</reference>
<dbReference type="PANTHER" id="PTHR16305:SF35">
    <property type="entry name" value="TRANSCRIPTIONAL ACTIVATOR DOMAIN"/>
    <property type="match status" value="1"/>
</dbReference>
<dbReference type="InterPro" id="IPR027417">
    <property type="entry name" value="P-loop_NTPase"/>
</dbReference>
<gene>
    <name evidence="4" type="ORF">HF577_27360</name>
</gene>
<dbReference type="Proteomes" id="UP001296706">
    <property type="component" value="Unassembled WGS sequence"/>
</dbReference>
<keyword evidence="1" id="KW-0547">Nucleotide-binding</keyword>
<dbReference type="PROSITE" id="PS50043">
    <property type="entry name" value="HTH_LUXR_2"/>
    <property type="match status" value="1"/>
</dbReference>
<dbReference type="Pfam" id="PF00196">
    <property type="entry name" value="GerE"/>
    <property type="match status" value="1"/>
</dbReference>
<dbReference type="InterPro" id="IPR000792">
    <property type="entry name" value="Tscrpt_reg_LuxR_C"/>
</dbReference>